<dbReference type="Proteomes" id="UP000238650">
    <property type="component" value="Unassembled WGS sequence"/>
</dbReference>
<feature type="domain" description="TRAM" evidence="5">
    <location>
        <begin position="14"/>
        <end position="73"/>
    </location>
</feature>
<dbReference type="PROSITE" id="PS51687">
    <property type="entry name" value="SAM_MT_RNA_M5U"/>
    <property type="match status" value="1"/>
</dbReference>
<dbReference type="InterPro" id="IPR010280">
    <property type="entry name" value="U5_MeTrfase_fam"/>
</dbReference>
<dbReference type="SUPFAM" id="SSF53335">
    <property type="entry name" value="S-adenosyl-L-methionine-dependent methyltransferases"/>
    <property type="match status" value="1"/>
</dbReference>
<dbReference type="Gene3D" id="2.40.50.140">
    <property type="entry name" value="Nucleic acid-binding proteins"/>
    <property type="match status" value="1"/>
</dbReference>
<name>A0A2S9QSR5_9MICO</name>
<dbReference type="SUPFAM" id="SSF50249">
    <property type="entry name" value="Nucleic acid-binding proteins"/>
    <property type="match status" value="1"/>
</dbReference>
<gene>
    <name evidence="6" type="ORF">B4915_00775</name>
</gene>
<dbReference type="AlphaFoldDB" id="A0A2S9QSR5"/>
<dbReference type="InterPro" id="IPR002792">
    <property type="entry name" value="TRAM_dom"/>
</dbReference>
<comment type="similarity">
    <text evidence="4">Belongs to the class I-like SAM-binding methyltransferase superfamily. RNA M5U methyltransferase family.</text>
</comment>
<dbReference type="PANTHER" id="PTHR11061:SF30">
    <property type="entry name" value="TRNA (URACIL(54)-C(5))-METHYLTRANSFERASE"/>
    <property type="match status" value="1"/>
</dbReference>
<evidence type="ECO:0000313" key="7">
    <source>
        <dbReference type="Proteomes" id="UP000238650"/>
    </source>
</evidence>
<dbReference type="Gene3D" id="3.40.50.150">
    <property type="entry name" value="Vaccinia Virus protein VP39"/>
    <property type="match status" value="2"/>
</dbReference>
<dbReference type="Gene3D" id="2.40.50.1070">
    <property type="match status" value="1"/>
</dbReference>
<comment type="caution">
    <text evidence="6">The sequence shown here is derived from an EMBL/GenBank/DDBJ whole genome shotgun (WGS) entry which is preliminary data.</text>
</comment>
<keyword evidence="1 4" id="KW-0489">Methyltransferase</keyword>
<dbReference type="Pfam" id="PF01938">
    <property type="entry name" value="TRAM"/>
    <property type="match status" value="1"/>
</dbReference>
<evidence type="ECO:0000313" key="6">
    <source>
        <dbReference type="EMBL" id="PRI12631.1"/>
    </source>
</evidence>
<sequence>MGDMSSRAHASSPQLEPGTTVELEVTGIAHGGVSVARHEGRVVFVADAIPGERVRARVTEARKKSFARATAVEVLDASPDRREHVWAEASVQRDPEHRAGGAEFGHIALARQRALKGQVLADAMQRFGGVQLTVENDAELEDTLAELVEAAPGDEEANGLGYRTRVRLHVDPETGAVGPYAARSRRVVPVASLPLADERIAQIAPLDETMPGVSTVDLVAPSADDPRMLLGLAGERGRAGEHDAVHELIEDRGFQVRAGGFWQVHREAPAVLFTAVRDAIDGLISAGRFDPAAGNLDLYGGAGLLAAAMAEAAGPGLKVTTVEAAPSATDDAAENLSELVGALALTARVDRHLAELLGAAAPVRERLRRGTVVLDPPRSGAGGAVTAQLVELAPANIVYVACDPVALARDTRSLREAGYELTGLRAFDIFPHTHHFESLAVFERA</sequence>
<dbReference type="PROSITE" id="PS01231">
    <property type="entry name" value="TRMA_2"/>
    <property type="match status" value="1"/>
</dbReference>
<accession>A0A2S9QSR5</accession>
<keyword evidence="7" id="KW-1185">Reference proteome</keyword>
<dbReference type="PROSITE" id="PS50926">
    <property type="entry name" value="TRAM"/>
    <property type="match status" value="1"/>
</dbReference>
<dbReference type="PANTHER" id="PTHR11061">
    <property type="entry name" value="RNA M5U METHYLTRANSFERASE"/>
    <property type="match status" value="1"/>
</dbReference>
<protein>
    <submittedName>
        <fullName evidence="6">23S rRNA methyltransferase</fullName>
    </submittedName>
</protein>
<evidence type="ECO:0000256" key="3">
    <source>
        <dbReference type="ARBA" id="ARBA00022691"/>
    </source>
</evidence>
<dbReference type="InterPro" id="IPR012340">
    <property type="entry name" value="NA-bd_OB-fold"/>
</dbReference>
<feature type="binding site" evidence="4">
    <location>
        <position position="375"/>
    </location>
    <ligand>
        <name>S-adenosyl-L-methionine</name>
        <dbReference type="ChEBI" id="CHEBI:59789"/>
    </ligand>
</feature>
<keyword evidence="2 4" id="KW-0808">Transferase</keyword>
<dbReference type="EMBL" id="MWZD01000008">
    <property type="protein sequence ID" value="PRI12631.1"/>
    <property type="molecule type" value="Genomic_DNA"/>
</dbReference>
<organism evidence="6 7">
    <name type="scientific">Leucobacter massiliensis</name>
    <dbReference type="NCBI Taxonomy" id="1686285"/>
    <lineage>
        <taxon>Bacteria</taxon>
        <taxon>Bacillati</taxon>
        <taxon>Actinomycetota</taxon>
        <taxon>Actinomycetes</taxon>
        <taxon>Micrococcales</taxon>
        <taxon>Microbacteriaceae</taxon>
        <taxon>Leucobacter</taxon>
    </lineage>
</organism>
<feature type="active site" description="Nucleophile" evidence="4">
    <location>
        <position position="402"/>
    </location>
</feature>
<dbReference type="InterPro" id="IPR029063">
    <property type="entry name" value="SAM-dependent_MTases_sf"/>
</dbReference>
<dbReference type="GO" id="GO:0070475">
    <property type="term" value="P:rRNA base methylation"/>
    <property type="evidence" value="ECO:0007669"/>
    <property type="project" value="TreeGrafter"/>
</dbReference>
<proteinExistence type="inferred from homology"/>
<feature type="binding site" evidence="4">
    <location>
        <position position="263"/>
    </location>
    <ligand>
        <name>S-adenosyl-L-methionine</name>
        <dbReference type="ChEBI" id="CHEBI:59789"/>
    </ligand>
</feature>
<feature type="binding site" evidence="4">
    <location>
        <position position="299"/>
    </location>
    <ligand>
        <name>S-adenosyl-L-methionine</name>
        <dbReference type="ChEBI" id="CHEBI:59789"/>
    </ligand>
</feature>
<feature type="binding site" evidence="4">
    <location>
        <position position="323"/>
    </location>
    <ligand>
        <name>S-adenosyl-L-methionine</name>
        <dbReference type="ChEBI" id="CHEBI:59789"/>
    </ligand>
</feature>
<evidence type="ECO:0000256" key="1">
    <source>
        <dbReference type="ARBA" id="ARBA00022603"/>
    </source>
</evidence>
<evidence type="ECO:0000256" key="4">
    <source>
        <dbReference type="PROSITE-ProRule" id="PRU01024"/>
    </source>
</evidence>
<evidence type="ECO:0000259" key="5">
    <source>
        <dbReference type="PROSITE" id="PS50926"/>
    </source>
</evidence>
<dbReference type="InterPro" id="IPR030391">
    <property type="entry name" value="MeTrfase_TrmA_CS"/>
</dbReference>
<dbReference type="GO" id="GO:0070041">
    <property type="term" value="F:rRNA (uridine-C5-)-methyltransferase activity"/>
    <property type="evidence" value="ECO:0007669"/>
    <property type="project" value="TreeGrafter"/>
</dbReference>
<reference evidence="6 7" key="1">
    <citation type="journal article" date="2017" name="New Microbes New Infect">
        <title>Genome sequence of 'Leucobacter massiliensis' sp. nov. isolated from human pharynx after travel to the 2014 Hajj.</title>
        <authorList>
            <person name="Leangapichart T."/>
            <person name="Gautret P."/>
            <person name="Nguyen T.T."/>
            <person name="Armstrong N."/>
            <person name="Rolain J.M."/>
        </authorList>
    </citation>
    <scope>NUCLEOTIDE SEQUENCE [LARGE SCALE GENOMIC DNA]</scope>
    <source>
        <strain evidence="6 7">122RC15</strain>
    </source>
</reference>
<evidence type="ECO:0000256" key="2">
    <source>
        <dbReference type="ARBA" id="ARBA00022679"/>
    </source>
</evidence>
<dbReference type="OrthoDB" id="9804590at2"/>
<dbReference type="Pfam" id="PF05958">
    <property type="entry name" value="tRNA_U5-meth_tr"/>
    <property type="match status" value="1"/>
</dbReference>
<keyword evidence="3 4" id="KW-0949">S-adenosyl-L-methionine</keyword>